<name>A0A0S3TCV7_PHAAN</name>
<comment type="subcellular location">
    <subcellularLocation>
        <location evidence="2">Membrane</location>
    </subcellularLocation>
</comment>
<gene>
    <name evidence="13" type="primary">Vigan.11G240300</name>
    <name evidence="13" type="ORF">VIGAN_11240300</name>
</gene>
<keyword evidence="5 10" id="KW-0479">Metal-binding</keyword>
<dbReference type="AlphaFoldDB" id="A0A0S3TCV7"/>
<dbReference type="SUPFAM" id="SSF48264">
    <property type="entry name" value="Cytochrome P450"/>
    <property type="match status" value="1"/>
</dbReference>
<sequence length="501" mass="57140">MQLKYSAMLLQALAILFITLSFIVFVFQKKHDGRTAPGPKPLPIIGNLHMLGKLPHRALQSLAKTYGPIMSLKLGQTPVIVVSSPQTAELFLKTHDIVFASRPKTQATEFLSYGSKGMAFSEYGAYWRNARKVCTLQLLSASKVEMFAPLRRQELGVLVKSLKNSAESGEVVDLSQLLGELMENIVFKMVLGRAKDDRFDLKFLIHEVMNLIGSFNLADYMPWLGVFDLQGITKRLKKTAKSFDELLEQIIQEHESNPYDENKNRNMDFVDILLSLMHQPDDFQDAIDRTNVKAIILDMISAAFDTASTTVEWAMSQLLRHPSVMKRLQQELEHVVGINRHVEENDLEKLSYLNMVVKETLRLHPVGPLLVPRECREDVTIDGYLIKKKTRVMVNVWAIGRDPKVWDRAEIFDPTRFENDNIDVRGKDFRILPFGSGRRVCPGIHMGLTTISFVLAQLVHCFDWELPLGMSCDELDMEEIFGLTIPRKKHLLTRPVHRLLD</sequence>
<evidence type="ECO:0000256" key="2">
    <source>
        <dbReference type="ARBA" id="ARBA00004370"/>
    </source>
</evidence>
<dbReference type="PROSITE" id="PS00086">
    <property type="entry name" value="CYTOCHROME_P450"/>
    <property type="match status" value="1"/>
</dbReference>
<dbReference type="GO" id="GO:0004497">
    <property type="term" value="F:monooxygenase activity"/>
    <property type="evidence" value="ECO:0007669"/>
    <property type="project" value="UniProtKB-KW"/>
</dbReference>
<dbReference type="PANTHER" id="PTHR47943:SF9">
    <property type="entry name" value="CYTOCHROME P450"/>
    <property type="match status" value="1"/>
</dbReference>
<dbReference type="GO" id="GO:0016705">
    <property type="term" value="F:oxidoreductase activity, acting on paired donors, with incorporation or reduction of molecular oxygen"/>
    <property type="evidence" value="ECO:0007669"/>
    <property type="project" value="InterPro"/>
</dbReference>
<feature type="binding site" description="axial binding residue" evidence="10">
    <location>
        <position position="441"/>
    </location>
    <ligand>
        <name>heme</name>
        <dbReference type="ChEBI" id="CHEBI:30413"/>
    </ligand>
    <ligandPart>
        <name>Fe</name>
        <dbReference type="ChEBI" id="CHEBI:18248"/>
    </ligandPart>
</feature>
<evidence type="ECO:0000256" key="4">
    <source>
        <dbReference type="ARBA" id="ARBA00022617"/>
    </source>
</evidence>
<dbReference type="Gene3D" id="1.10.630.10">
    <property type="entry name" value="Cytochrome P450"/>
    <property type="match status" value="1"/>
</dbReference>
<dbReference type="PRINTS" id="PR00463">
    <property type="entry name" value="EP450I"/>
</dbReference>
<evidence type="ECO:0000256" key="8">
    <source>
        <dbReference type="ARBA" id="ARBA00023033"/>
    </source>
</evidence>
<evidence type="ECO:0000313" key="13">
    <source>
        <dbReference type="EMBL" id="BAU02817.1"/>
    </source>
</evidence>
<dbReference type="GO" id="GO:0005506">
    <property type="term" value="F:iron ion binding"/>
    <property type="evidence" value="ECO:0007669"/>
    <property type="project" value="InterPro"/>
</dbReference>
<dbReference type="PANTHER" id="PTHR47943">
    <property type="entry name" value="CYTOCHROME P450 93A3-LIKE"/>
    <property type="match status" value="1"/>
</dbReference>
<dbReference type="InterPro" id="IPR002401">
    <property type="entry name" value="Cyt_P450_E_grp-I"/>
</dbReference>
<proteinExistence type="inferred from homology"/>
<evidence type="ECO:0000256" key="11">
    <source>
        <dbReference type="RuleBase" id="RU000461"/>
    </source>
</evidence>
<keyword evidence="8 11" id="KW-0503">Monooxygenase</keyword>
<dbReference type="Pfam" id="PF00067">
    <property type="entry name" value="p450"/>
    <property type="match status" value="1"/>
</dbReference>
<evidence type="ECO:0000256" key="9">
    <source>
        <dbReference type="ARBA" id="ARBA00023136"/>
    </source>
</evidence>
<evidence type="ECO:0000256" key="10">
    <source>
        <dbReference type="PIRSR" id="PIRSR602401-1"/>
    </source>
</evidence>
<dbReference type="PRINTS" id="PR00385">
    <property type="entry name" value="P450"/>
</dbReference>
<keyword evidence="12" id="KW-1133">Transmembrane helix</keyword>
<evidence type="ECO:0008006" key="15">
    <source>
        <dbReference type="Google" id="ProtNLM"/>
    </source>
</evidence>
<reference evidence="13 14" key="1">
    <citation type="journal article" date="2015" name="Sci. Rep.">
        <title>The power of single molecule real-time sequencing technology in the de novo assembly of a eukaryotic genome.</title>
        <authorList>
            <person name="Sakai H."/>
            <person name="Naito K."/>
            <person name="Ogiso-Tanaka E."/>
            <person name="Takahashi Y."/>
            <person name="Iseki K."/>
            <person name="Muto C."/>
            <person name="Satou K."/>
            <person name="Teruya K."/>
            <person name="Shiroma A."/>
            <person name="Shimoji M."/>
            <person name="Hirano T."/>
            <person name="Itoh T."/>
            <person name="Kaga A."/>
            <person name="Tomooka N."/>
        </authorList>
    </citation>
    <scope>NUCLEOTIDE SEQUENCE [LARGE SCALE GENOMIC DNA]</scope>
    <source>
        <strain evidence="14">cv. Shumari</strain>
    </source>
</reference>
<comment type="similarity">
    <text evidence="3 11">Belongs to the cytochrome P450 family.</text>
</comment>
<evidence type="ECO:0000256" key="7">
    <source>
        <dbReference type="ARBA" id="ARBA00023004"/>
    </source>
</evidence>
<dbReference type="EMBL" id="AP015044">
    <property type="protein sequence ID" value="BAU02817.1"/>
    <property type="molecule type" value="Genomic_DNA"/>
</dbReference>
<dbReference type="GO" id="GO:0016020">
    <property type="term" value="C:membrane"/>
    <property type="evidence" value="ECO:0007669"/>
    <property type="project" value="UniProtKB-SubCell"/>
</dbReference>
<dbReference type="OrthoDB" id="2789670at2759"/>
<accession>A0A0S3TCV7</accession>
<evidence type="ECO:0000256" key="12">
    <source>
        <dbReference type="SAM" id="Phobius"/>
    </source>
</evidence>
<dbReference type="InterPro" id="IPR036396">
    <property type="entry name" value="Cyt_P450_sf"/>
</dbReference>
<dbReference type="FunFam" id="1.10.630.10:FF:000011">
    <property type="entry name" value="Cytochrome P450 83B1"/>
    <property type="match status" value="1"/>
</dbReference>
<evidence type="ECO:0000256" key="5">
    <source>
        <dbReference type="ARBA" id="ARBA00022723"/>
    </source>
</evidence>
<evidence type="ECO:0000256" key="6">
    <source>
        <dbReference type="ARBA" id="ARBA00023002"/>
    </source>
</evidence>
<evidence type="ECO:0000313" key="14">
    <source>
        <dbReference type="Proteomes" id="UP000291084"/>
    </source>
</evidence>
<feature type="transmembrane region" description="Helical" evidence="12">
    <location>
        <begin position="7"/>
        <end position="27"/>
    </location>
</feature>
<dbReference type="InterPro" id="IPR001128">
    <property type="entry name" value="Cyt_P450"/>
</dbReference>
<dbReference type="Proteomes" id="UP000291084">
    <property type="component" value="Chromosome 11"/>
</dbReference>
<evidence type="ECO:0000256" key="1">
    <source>
        <dbReference type="ARBA" id="ARBA00001971"/>
    </source>
</evidence>
<keyword evidence="14" id="KW-1185">Reference proteome</keyword>
<keyword evidence="9 12" id="KW-0472">Membrane</keyword>
<protein>
    <recommendedName>
        <fullName evidence="15">Cytochrome P450</fullName>
    </recommendedName>
</protein>
<keyword evidence="4 10" id="KW-0349">Heme</keyword>
<keyword evidence="7 10" id="KW-0408">Iron</keyword>
<keyword evidence="12" id="KW-0812">Transmembrane</keyword>
<comment type="cofactor">
    <cofactor evidence="1 10">
        <name>heme</name>
        <dbReference type="ChEBI" id="CHEBI:30413"/>
    </cofactor>
</comment>
<dbReference type="CDD" id="cd11072">
    <property type="entry name" value="CYP71-like"/>
    <property type="match status" value="1"/>
</dbReference>
<keyword evidence="6 11" id="KW-0560">Oxidoreductase</keyword>
<evidence type="ECO:0000256" key="3">
    <source>
        <dbReference type="ARBA" id="ARBA00010617"/>
    </source>
</evidence>
<dbReference type="GO" id="GO:0020037">
    <property type="term" value="F:heme binding"/>
    <property type="evidence" value="ECO:0007669"/>
    <property type="project" value="InterPro"/>
</dbReference>
<dbReference type="InterPro" id="IPR017972">
    <property type="entry name" value="Cyt_P450_CS"/>
</dbReference>
<organism evidence="13 14">
    <name type="scientific">Vigna angularis var. angularis</name>
    <dbReference type="NCBI Taxonomy" id="157739"/>
    <lineage>
        <taxon>Eukaryota</taxon>
        <taxon>Viridiplantae</taxon>
        <taxon>Streptophyta</taxon>
        <taxon>Embryophyta</taxon>
        <taxon>Tracheophyta</taxon>
        <taxon>Spermatophyta</taxon>
        <taxon>Magnoliopsida</taxon>
        <taxon>eudicotyledons</taxon>
        <taxon>Gunneridae</taxon>
        <taxon>Pentapetalae</taxon>
        <taxon>rosids</taxon>
        <taxon>fabids</taxon>
        <taxon>Fabales</taxon>
        <taxon>Fabaceae</taxon>
        <taxon>Papilionoideae</taxon>
        <taxon>50 kb inversion clade</taxon>
        <taxon>NPAAA clade</taxon>
        <taxon>indigoferoid/millettioid clade</taxon>
        <taxon>Phaseoleae</taxon>
        <taxon>Vigna</taxon>
    </lineage>
</organism>